<evidence type="ECO:0000256" key="1">
    <source>
        <dbReference type="SAM" id="MobiDB-lite"/>
    </source>
</evidence>
<protein>
    <submittedName>
        <fullName evidence="2">Uncharacterized protein</fullName>
    </submittedName>
</protein>
<reference evidence="2" key="1">
    <citation type="journal article" date="2020" name="mSystems">
        <title>Genome- and Community-Level Interaction Insights into Carbon Utilization and Element Cycling Functions of Hydrothermarchaeota in Hydrothermal Sediment.</title>
        <authorList>
            <person name="Zhou Z."/>
            <person name="Liu Y."/>
            <person name="Xu W."/>
            <person name="Pan J."/>
            <person name="Luo Z.H."/>
            <person name="Li M."/>
        </authorList>
    </citation>
    <scope>NUCLEOTIDE SEQUENCE [LARGE SCALE GENOMIC DNA]</scope>
    <source>
        <strain evidence="2">SpSt-1056</strain>
    </source>
</reference>
<name>A0A7C5L757_CALS0</name>
<accession>A0A7C5L757</accession>
<comment type="caution">
    <text evidence="2">The sequence shown here is derived from an EMBL/GenBank/DDBJ whole genome shotgun (WGS) entry which is preliminary data.</text>
</comment>
<feature type="compositionally biased region" description="Polar residues" evidence="1">
    <location>
        <begin position="1"/>
        <end position="16"/>
    </location>
</feature>
<sequence length="96" mass="10848">MDTSLNTFSSQYSGNNDKPARVSSEKLIPDIRKCLELQVGKTGEINTEYGGFEITVNEPSYFPWYDVFATLLKFGYEVWVTVKKEKMVIVAQLAGD</sequence>
<dbReference type="AlphaFoldDB" id="A0A7C5L757"/>
<gene>
    <name evidence="2" type="ORF">ENM11_03555</name>
</gene>
<feature type="region of interest" description="Disordered" evidence="1">
    <location>
        <begin position="1"/>
        <end position="21"/>
    </location>
</feature>
<organism evidence="2">
    <name type="scientific">Caldiarchaeum subterraneum</name>
    <dbReference type="NCBI Taxonomy" id="311458"/>
    <lineage>
        <taxon>Archaea</taxon>
        <taxon>Nitrososphaerota</taxon>
        <taxon>Candidatus Caldarchaeales</taxon>
        <taxon>Candidatus Caldarchaeaceae</taxon>
        <taxon>Candidatus Caldarchaeum</taxon>
    </lineage>
</organism>
<evidence type="ECO:0000313" key="2">
    <source>
        <dbReference type="EMBL" id="HHK68217.1"/>
    </source>
</evidence>
<dbReference type="EMBL" id="DRWN01000026">
    <property type="protein sequence ID" value="HHK68217.1"/>
    <property type="molecule type" value="Genomic_DNA"/>
</dbReference>
<proteinExistence type="predicted"/>